<dbReference type="PANTHER" id="PTHR43123">
    <property type="entry name" value="POLYSACCHARIDE DEACETYLASE-RELATED"/>
    <property type="match status" value="1"/>
</dbReference>
<sequence length="480" mass="54710">MPETTYPRDLVGYGRNPPHPRWPNDARICVQFVINYEEGGENNILHGDRASEAFLSEIVGAQSWLGQRHMSMESIYEYGSRAGFWRLWRMFTERKMPVTVYGVATALMRNPDVVAAMKEADWEIASHGLKWIDYRDFSSEEERAHMKEAIRIHTEVTGERPLGWYTGRTSEHTNHLVAEEGGFLYSADSYADELPYWEQHGHHLQLIVPYTLDANDMRFATPQGFNSGDQFFAYLKDSFDTLYAEGGHAPKMLSVGLHCRLVGRPGRAAALARFLDYVASHDDVWIARRIDIARLWIRYHRPVRLKPSTMSKAVFVELFGDVFEHSSWLAERAYDAGFTTAQDTAEGLHASMVHALSEATRDQKLALIRAHPDLAGRLKLADLTADSRNEQSSAGLDSLTEEERDRFIALNDAYKQKFGFPFIMAVKERTKDEIMAAFEERLEHDADTEFDTAIVQIELIALLRLKDRLPSLADVFSNLA</sequence>
<comment type="function">
    <text evidence="1">Is involved in generating a small heat-stable compound (Nod), an acylated oligomer of N-acetylglucosamine, that stimulates mitosis in various plant protoplasts.</text>
</comment>
<dbReference type="NCBIfam" id="TIGR03212">
    <property type="entry name" value="uraD_N-term-dom"/>
    <property type="match status" value="1"/>
</dbReference>
<dbReference type="OrthoDB" id="9787041at2"/>
<dbReference type="NCBIfam" id="TIGR03164">
    <property type="entry name" value="UHCUDC"/>
    <property type="match status" value="1"/>
</dbReference>
<keyword evidence="8" id="KW-1185">Reference proteome</keyword>
<dbReference type="GO" id="GO:0005975">
    <property type="term" value="P:carbohydrate metabolic process"/>
    <property type="evidence" value="ECO:0007669"/>
    <property type="project" value="InterPro"/>
</dbReference>
<dbReference type="GO" id="GO:0016810">
    <property type="term" value="F:hydrolase activity, acting on carbon-nitrogen (but not peptide) bonds"/>
    <property type="evidence" value="ECO:0007669"/>
    <property type="project" value="InterPro"/>
</dbReference>
<dbReference type="CDD" id="cd10977">
    <property type="entry name" value="CE4_PuuE_SpCDA1"/>
    <property type="match status" value="1"/>
</dbReference>
<evidence type="ECO:0000256" key="1">
    <source>
        <dbReference type="ARBA" id="ARBA00003236"/>
    </source>
</evidence>
<accession>A0A0H1R5S1</accession>
<dbReference type="InterPro" id="IPR036778">
    <property type="entry name" value="OHCU_decarboxylase_sf"/>
</dbReference>
<dbReference type="Pfam" id="PF09349">
    <property type="entry name" value="OHCU_decarbox"/>
    <property type="match status" value="1"/>
</dbReference>
<dbReference type="InterPro" id="IPR017625">
    <property type="entry name" value="PuuE"/>
</dbReference>
<proteinExistence type="inferred from homology"/>
<dbReference type="GO" id="GO:0000255">
    <property type="term" value="P:allantoin metabolic process"/>
    <property type="evidence" value="ECO:0007669"/>
    <property type="project" value="InterPro"/>
</dbReference>
<dbReference type="Gene3D" id="3.20.20.370">
    <property type="entry name" value="Glycoside hydrolase/deacetylase"/>
    <property type="match status" value="1"/>
</dbReference>
<evidence type="ECO:0000256" key="2">
    <source>
        <dbReference type="ARBA" id="ARBA00010973"/>
    </source>
</evidence>
<dbReference type="GO" id="GO:0019628">
    <property type="term" value="P:urate catabolic process"/>
    <property type="evidence" value="ECO:0007669"/>
    <property type="project" value="UniProtKB-UniPathway"/>
</dbReference>
<dbReference type="Pfam" id="PF01522">
    <property type="entry name" value="Polysacc_deac_1"/>
    <property type="match status" value="1"/>
</dbReference>
<dbReference type="InterPro" id="IPR002509">
    <property type="entry name" value="NODB_dom"/>
</dbReference>
<name>A0A0H1R5S1_9HYPH</name>
<dbReference type="InterPro" id="IPR018020">
    <property type="entry name" value="OHCU_decarboxylase"/>
</dbReference>
<organism evidence="7 8">
    <name type="scientific">Microvirga vignae</name>
    <dbReference type="NCBI Taxonomy" id="1225564"/>
    <lineage>
        <taxon>Bacteria</taxon>
        <taxon>Pseudomonadati</taxon>
        <taxon>Pseudomonadota</taxon>
        <taxon>Alphaproteobacteria</taxon>
        <taxon>Hyphomicrobiales</taxon>
        <taxon>Methylobacteriaceae</taxon>
        <taxon>Microvirga</taxon>
    </lineage>
</organism>
<evidence type="ECO:0000256" key="4">
    <source>
        <dbReference type="ARBA" id="ARBA00022631"/>
    </source>
</evidence>
<feature type="domain" description="NodB homology" evidence="6">
    <location>
        <begin position="70"/>
        <end position="287"/>
    </location>
</feature>
<dbReference type="PATRIC" id="fig|1225564.3.peg.6845"/>
<evidence type="ECO:0000256" key="3">
    <source>
        <dbReference type="ARBA" id="ARBA00020071"/>
    </source>
</evidence>
<evidence type="ECO:0000313" key="7">
    <source>
        <dbReference type="EMBL" id="KLK90374.1"/>
    </source>
</evidence>
<dbReference type="Gene3D" id="1.10.3330.10">
    <property type="entry name" value="Oxo-4-hydroxy-4-carboxy-5-ureidoimidazoline decarboxylase"/>
    <property type="match status" value="1"/>
</dbReference>
<gene>
    <name evidence="7" type="ORF">AA309_26280</name>
</gene>
<dbReference type="UniPathway" id="UPA00394">
    <property type="reaction ID" value="UER00652"/>
</dbReference>
<evidence type="ECO:0000259" key="6">
    <source>
        <dbReference type="PROSITE" id="PS51677"/>
    </source>
</evidence>
<dbReference type="GO" id="GO:0006144">
    <property type="term" value="P:purine nucleobase metabolic process"/>
    <property type="evidence" value="ECO:0007669"/>
    <property type="project" value="UniProtKB-KW"/>
</dbReference>
<dbReference type="SUPFAM" id="SSF88713">
    <property type="entry name" value="Glycoside hydrolase/deacetylase"/>
    <property type="match status" value="1"/>
</dbReference>
<protein>
    <recommendedName>
        <fullName evidence="3">Chitooligosaccharide deacetylase</fullName>
    </recommendedName>
    <alternativeName>
        <fullName evidence="5">Nodulation protein B</fullName>
    </alternativeName>
</protein>
<dbReference type="Proteomes" id="UP000035489">
    <property type="component" value="Unassembled WGS sequence"/>
</dbReference>
<comment type="similarity">
    <text evidence="2">Belongs to the polysaccharide deacetylase family.</text>
</comment>
<comment type="caution">
    <text evidence="7">The sequence shown here is derived from an EMBL/GenBank/DDBJ whole genome shotgun (WGS) entry which is preliminary data.</text>
</comment>
<dbReference type="PROSITE" id="PS51677">
    <property type="entry name" value="NODB"/>
    <property type="match status" value="1"/>
</dbReference>
<dbReference type="STRING" id="1225564.AA309_26280"/>
<reference evidence="7 8" key="1">
    <citation type="submission" date="2015-05" db="EMBL/GenBank/DDBJ databases">
        <title>Draft genome sequence of Microvirga vignae strain BR3299, a novel nitrogen fixing bacteria isolated from Brazil semi-aired region.</title>
        <authorList>
            <person name="Zilli J.E."/>
            <person name="Passos S.R."/>
            <person name="Leite J."/>
            <person name="Baldani J.I."/>
            <person name="Xavier G.R."/>
            <person name="Rumjaneck N.G."/>
            <person name="Simoes-Araujo J.L."/>
        </authorList>
    </citation>
    <scope>NUCLEOTIDE SEQUENCE [LARGE SCALE GENOMIC DNA]</scope>
    <source>
        <strain evidence="7 8">BR3299</strain>
    </source>
</reference>
<dbReference type="InterPro" id="IPR017580">
    <property type="entry name" value="OHCU_decarboxylase-1"/>
</dbReference>
<dbReference type="AlphaFoldDB" id="A0A0H1R5S1"/>
<dbReference type="RefSeq" id="WP_047191983.1">
    <property type="nucleotide sequence ID" value="NZ_LCYG01000087.1"/>
</dbReference>
<dbReference type="InterPro" id="IPR011330">
    <property type="entry name" value="Glyco_hydro/deAcase_b/a-brl"/>
</dbReference>
<dbReference type="SUPFAM" id="SSF158694">
    <property type="entry name" value="UraD-Like"/>
    <property type="match status" value="1"/>
</dbReference>
<dbReference type="PANTHER" id="PTHR43123:SF1">
    <property type="entry name" value="POLYSACCHARIDE DEACETYLASE-RELATED"/>
    <property type="match status" value="1"/>
</dbReference>
<evidence type="ECO:0000313" key="8">
    <source>
        <dbReference type="Proteomes" id="UP000035489"/>
    </source>
</evidence>
<evidence type="ECO:0000256" key="5">
    <source>
        <dbReference type="ARBA" id="ARBA00032976"/>
    </source>
</evidence>
<dbReference type="EMBL" id="LCYG01000087">
    <property type="protein sequence ID" value="KLK90374.1"/>
    <property type="molecule type" value="Genomic_DNA"/>
</dbReference>
<keyword evidence="4" id="KW-0659">Purine metabolism</keyword>